<dbReference type="InterPro" id="IPR012337">
    <property type="entry name" value="RNaseH-like_sf"/>
</dbReference>
<keyword evidence="2" id="KW-0808">Transferase</keyword>
<dbReference type="EC" id="2.7.7.49" evidence="1"/>
<gene>
    <name evidence="12" type="primary">LOC118278220</name>
</gene>
<evidence type="ECO:0000256" key="5">
    <source>
        <dbReference type="ARBA" id="ARBA00022759"/>
    </source>
</evidence>
<dbReference type="FunFam" id="3.30.420.10:FF:000063">
    <property type="entry name" value="Retrovirus-related Pol polyprotein from transposon 297-like Protein"/>
    <property type="match status" value="1"/>
</dbReference>
<reference evidence="12" key="1">
    <citation type="submission" date="2025-08" db="UniProtKB">
        <authorList>
            <consortium name="RefSeq"/>
        </authorList>
    </citation>
    <scope>IDENTIFICATION</scope>
    <source>
        <tissue evidence="12">Whole larval tissue</tissue>
    </source>
</reference>
<evidence type="ECO:0000259" key="9">
    <source>
        <dbReference type="PROSITE" id="PS50878"/>
    </source>
</evidence>
<dbReference type="Pfam" id="PF00078">
    <property type="entry name" value="RVT_1"/>
    <property type="match status" value="1"/>
</dbReference>
<dbReference type="Gene3D" id="3.30.70.270">
    <property type="match status" value="2"/>
</dbReference>
<dbReference type="PANTHER" id="PTHR37984:SF11">
    <property type="entry name" value="INTEGRASE CATALYTIC DOMAIN-CONTAINING PROTEIN"/>
    <property type="match status" value="1"/>
</dbReference>
<feature type="domain" description="Integrase catalytic" evidence="10">
    <location>
        <begin position="1042"/>
        <end position="1195"/>
    </location>
</feature>
<keyword evidence="3" id="KW-0548">Nucleotidyltransferase</keyword>
<dbReference type="InterPro" id="IPR043128">
    <property type="entry name" value="Rev_trsase/Diguanyl_cyclase"/>
</dbReference>
<sequence>MTHASSVLPNLDHFDCEGDPTSVGTRWEKWKRAFEIYLLAANVDTPVQKRATLLHVGGIALQEVYYNLPGAHAEVAEGVDVYAIALKKLDGYFAPKQSRIYERYLFRLMKQEDGEQFERFLLRLRNQADKCQFHNKEEHIIDQITEKCRLVELRKKILECGDTITLDEIISKANALEVVARQLEQFKTINTKDGNNFNKAEINKIDNKKRYNKYLQKQTSNTKCSRCGSSSHLSEDTKCPARDKRCAKCGFIGHFREHCRTRQKRQFSNSKTEMTHKKPRLGTKKDADRSEIDYIFNLDEDKNTKSMDDEVEEKKMDESRIEYIFHLDEEETIKCNLGGVSVDMLIDSGSKCNVITDRTWQFLKNNSVKISNQVRKPNKTLISYGSKEPLDIMGSFDADISVSNNKSIKCTVYVIRNGTRDLLGKETAIQLGVLKIGLQINAVRNDVPLEKAFPKFKGVTVQIPIDQTVKPVIQPYRRVPIPLEEKVARKLKELKEADIIEEVNEPSPWVSPMVPVLKEGQEEVRICIDMRRANQAIIRENHPLPTMNELLPNFRQAKFFSKLDIKNAFHQLEIHEGCRYITTFSTSKGLYRYKRLMFGISCAPEMFQKILEKLLLGCEGTLNFIDDIIIHGATEKEHDERLSKVLRVLEENDVLLNKKKCIYKTQTIEFLGHVLSPKGIRPLEKYLTTIKTSRIPNTTEEIQSFLGLVNFVSKWIPNVATLTEPLRELLRLGLGKSANIQKIWTSKQDEAFEALKESISNIKTLGYYNPSDKTQVIADASPVGLGAVLVQVGKDGPRVIAFGHKSLTDCEKRYCQTEKEALALVWAVEHFKIYLLGKDFELISDHKPLETIFGRTSKPCARIERWVLRLQAFRYKVVYKPGKSNIADTISRLCKTSSLEPFDSENYINQIVSYSRPVAVPLKEIETCSLGDEEILKVKEGIFNNVWHDSINYYKNIQNELCFNGNILLRGTRIVIPSNLHQRVLEAAHEGHPGIVAMKARLRTKVWWPRIDKDAERLVKACRGCTLVSNPTPPHPMKRRTLPAEPWVDVAMDFLGPLPSHDYLLIVVDYYSRYKEIKIMRSITSLDTIKVLKEMFSRLGYPATLTCDNGNQFTSEVFQKYCKECGIILYNTVPYWPQMNGEVERQNRDVLKRLKICQAENGNWKEDIFNYLMMYNSTPHSVTGKSPSELFYKRQFRDKIPAAPDMEYKTIDEEVRDRDLQMKEKGKEYGDLKRKATDSNCEIGEKVLVKNVIKNNKLTSNFNPTTHTITDVNGGDISIRNDETGKEYRRNIVHLKKVNDSWTVVGQNNNNNDDLDGNDDQA</sequence>
<dbReference type="GO" id="GO:0003964">
    <property type="term" value="F:RNA-directed DNA polymerase activity"/>
    <property type="evidence" value="ECO:0007669"/>
    <property type="project" value="UniProtKB-KW"/>
</dbReference>
<dbReference type="Gene3D" id="1.10.340.70">
    <property type="match status" value="1"/>
</dbReference>
<dbReference type="SUPFAM" id="SSF56672">
    <property type="entry name" value="DNA/RNA polymerases"/>
    <property type="match status" value="1"/>
</dbReference>
<evidence type="ECO:0000256" key="1">
    <source>
        <dbReference type="ARBA" id="ARBA00012493"/>
    </source>
</evidence>
<dbReference type="Pfam" id="PF17917">
    <property type="entry name" value="RT_RNaseH"/>
    <property type="match status" value="1"/>
</dbReference>
<dbReference type="InterPro" id="IPR000477">
    <property type="entry name" value="RT_dom"/>
</dbReference>
<dbReference type="InterPro" id="IPR041588">
    <property type="entry name" value="Integrase_H2C2"/>
</dbReference>
<dbReference type="FunFam" id="1.10.340.70:FF:000003">
    <property type="entry name" value="Protein CBG25708"/>
    <property type="match status" value="1"/>
</dbReference>
<dbReference type="GO" id="GO:0015074">
    <property type="term" value="P:DNA integration"/>
    <property type="evidence" value="ECO:0007669"/>
    <property type="project" value="InterPro"/>
</dbReference>
<dbReference type="InterPro" id="IPR001584">
    <property type="entry name" value="Integrase_cat-core"/>
</dbReference>
<dbReference type="Gene3D" id="3.10.10.10">
    <property type="entry name" value="HIV Type 1 Reverse Transcriptase, subunit A, domain 1"/>
    <property type="match status" value="1"/>
</dbReference>
<dbReference type="Pfam" id="PF00665">
    <property type="entry name" value="rve"/>
    <property type="match status" value="1"/>
</dbReference>
<evidence type="ECO:0000313" key="11">
    <source>
        <dbReference type="Proteomes" id="UP000829999"/>
    </source>
</evidence>
<dbReference type="GO" id="GO:0004519">
    <property type="term" value="F:endonuclease activity"/>
    <property type="evidence" value="ECO:0007669"/>
    <property type="project" value="UniProtKB-KW"/>
</dbReference>
<evidence type="ECO:0000256" key="3">
    <source>
        <dbReference type="ARBA" id="ARBA00022695"/>
    </source>
</evidence>
<dbReference type="RefSeq" id="XP_035453236.2">
    <property type="nucleotide sequence ID" value="XM_035597343.2"/>
</dbReference>
<dbReference type="OrthoDB" id="10068564at2759"/>
<keyword evidence="11" id="KW-1185">Reference proteome</keyword>
<protein>
    <recommendedName>
        <fullName evidence="1">RNA-directed DNA polymerase</fullName>
        <ecNumber evidence="1">2.7.7.49</ecNumber>
    </recommendedName>
</protein>
<evidence type="ECO:0000256" key="7">
    <source>
        <dbReference type="ARBA" id="ARBA00022918"/>
    </source>
</evidence>
<dbReference type="SUPFAM" id="SSF53098">
    <property type="entry name" value="Ribonuclease H-like"/>
    <property type="match status" value="1"/>
</dbReference>
<feature type="domain" description="Reverse transcriptase" evidence="9">
    <location>
        <begin position="497"/>
        <end position="675"/>
    </location>
</feature>
<evidence type="ECO:0000256" key="4">
    <source>
        <dbReference type="ARBA" id="ARBA00022722"/>
    </source>
</evidence>
<evidence type="ECO:0000256" key="8">
    <source>
        <dbReference type="SAM" id="MobiDB-lite"/>
    </source>
</evidence>
<dbReference type="CDD" id="cd09274">
    <property type="entry name" value="RNase_HI_RT_Ty3"/>
    <property type="match status" value="1"/>
</dbReference>
<evidence type="ECO:0000256" key="6">
    <source>
        <dbReference type="ARBA" id="ARBA00022801"/>
    </source>
</evidence>
<dbReference type="InterPro" id="IPR036397">
    <property type="entry name" value="RNaseH_sf"/>
</dbReference>
<dbReference type="PANTHER" id="PTHR37984">
    <property type="entry name" value="PROTEIN CBG26694"/>
    <property type="match status" value="1"/>
</dbReference>
<dbReference type="GO" id="GO:0042575">
    <property type="term" value="C:DNA polymerase complex"/>
    <property type="evidence" value="ECO:0007669"/>
    <property type="project" value="UniProtKB-ARBA"/>
</dbReference>
<dbReference type="Gene3D" id="4.10.60.10">
    <property type="entry name" value="Zinc finger, CCHC-type"/>
    <property type="match status" value="1"/>
</dbReference>
<keyword evidence="7" id="KW-0695">RNA-directed DNA polymerase</keyword>
<dbReference type="Gene3D" id="3.30.420.10">
    <property type="entry name" value="Ribonuclease H-like superfamily/Ribonuclease H"/>
    <property type="match status" value="1"/>
</dbReference>
<accession>A0A9R0DHA2</accession>
<keyword evidence="4" id="KW-0540">Nuclease</keyword>
<dbReference type="Gene3D" id="2.40.70.10">
    <property type="entry name" value="Acid Proteases"/>
    <property type="match status" value="1"/>
</dbReference>
<keyword evidence="6" id="KW-0378">Hydrolase</keyword>
<dbReference type="GO" id="GO:0008270">
    <property type="term" value="F:zinc ion binding"/>
    <property type="evidence" value="ECO:0007669"/>
    <property type="project" value="InterPro"/>
</dbReference>
<organism evidence="11 12">
    <name type="scientific">Spodoptera frugiperda</name>
    <name type="common">Fall armyworm</name>
    <dbReference type="NCBI Taxonomy" id="7108"/>
    <lineage>
        <taxon>Eukaryota</taxon>
        <taxon>Metazoa</taxon>
        <taxon>Ecdysozoa</taxon>
        <taxon>Arthropoda</taxon>
        <taxon>Hexapoda</taxon>
        <taxon>Insecta</taxon>
        <taxon>Pterygota</taxon>
        <taxon>Neoptera</taxon>
        <taxon>Endopterygota</taxon>
        <taxon>Lepidoptera</taxon>
        <taxon>Glossata</taxon>
        <taxon>Ditrysia</taxon>
        <taxon>Noctuoidea</taxon>
        <taxon>Noctuidae</taxon>
        <taxon>Amphipyrinae</taxon>
        <taxon>Spodoptera</taxon>
    </lineage>
</organism>
<dbReference type="PROSITE" id="PS50994">
    <property type="entry name" value="INTEGRASE"/>
    <property type="match status" value="1"/>
</dbReference>
<dbReference type="PROSITE" id="PS50878">
    <property type="entry name" value="RT_POL"/>
    <property type="match status" value="1"/>
</dbReference>
<dbReference type="Proteomes" id="UP000829999">
    <property type="component" value="Chromosome 4"/>
</dbReference>
<dbReference type="SMART" id="SM00343">
    <property type="entry name" value="ZnF_C2HC"/>
    <property type="match status" value="2"/>
</dbReference>
<dbReference type="CDD" id="cd01647">
    <property type="entry name" value="RT_LTR"/>
    <property type="match status" value="1"/>
</dbReference>
<dbReference type="GO" id="GO:0003676">
    <property type="term" value="F:nucleic acid binding"/>
    <property type="evidence" value="ECO:0007669"/>
    <property type="project" value="InterPro"/>
</dbReference>
<dbReference type="InterPro" id="IPR001878">
    <property type="entry name" value="Znf_CCHC"/>
</dbReference>
<dbReference type="InterPro" id="IPR021109">
    <property type="entry name" value="Peptidase_aspartic_dom_sf"/>
</dbReference>
<dbReference type="GO" id="GO:0016787">
    <property type="term" value="F:hydrolase activity"/>
    <property type="evidence" value="ECO:0007669"/>
    <property type="project" value="UniProtKB-KW"/>
</dbReference>
<dbReference type="InterPro" id="IPR050951">
    <property type="entry name" value="Retrovirus_Pol_polyprotein"/>
</dbReference>
<evidence type="ECO:0000256" key="2">
    <source>
        <dbReference type="ARBA" id="ARBA00022679"/>
    </source>
</evidence>
<dbReference type="GeneID" id="118278220"/>
<proteinExistence type="predicted"/>
<dbReference type="Pfam" id="PF17921">
    <property type="entry name" value="Integrase_H2C2"/>
    <property type="match status" value="1"/>
</dbReference>
<feature type="region of interest" description="Disordered" evidence="8">
    <location>
        <begin position="263"/>
        <end position="284"/>
    </location>
</feature>
<keyword evidence="5" id="KW-0255">Endonuclease</keyword>
<name>A0A9R0DHA2_SPOFR</name>
<dbReference type="InterPro" id="IPR041373">
    <property type="entry name" value="RT_RNaseH"/>
</dbReference>
<evidence type="ECO:0000313" key="12">
    <source>
        <dbReference type="RefSeq" id="XP_035453236.2"/>
    </source>
</evidence>
<evidence type="ECO:0000259" key="10">
    <source>
        <dbReference type="PROSITE" id="PS50994"/>
    </source>
</evidence>
<dbReference type="InterPro" id="IPR043502">
    <property type="entry name" value="DNA/RNA_pol_sf"/>
</dbReference>